<dbReference type="EMBL" id="JANATA010000005">
    <property type="protein sequence ID" value="MCP3428246.1"/>
    <property type="molecule type" value="Genomic_DNA"/>
</dbReference>
<dbReference type="InterPro" id="IPR013762">
    <property type="entry name" value="Integrase-like_cat_sf"/>
</dbReference>
<dbReference type="Gene3D" id="1.10.443.10">
    <property type="entry name" value="Intergrase catalytic core"/>
    <property type="match status" value="1"/>
</dbReference>
<sequence>MANLFHFKPRAEITAEENLRAFINKCRDELTVFGSELDWNAHVWPKLAVFAKLGVTTRKPRPEQLMADDFVEFAKAYFRYQQGHKPTGTKNELKALRAVESALIQVNGNASIVGLSIVCLDEAIVLTKQHYSDGGAYHCGREIERLARFVSTHHLIPANLKTWKSPIPRPSDTTKTGKEAKAARDKKLPDEIALNALAEIFASDPSDGRDIFTTSVFAMLMSAPSRISEILALPADCEVIEKDNNGVERYGWRFFSGKGFEGDIKWIPTVMVEVAKTAVKRAKQLSSEARKLATWIEKHPDKFYRHKNCPKVADDEPLTATQVCQALGLKNDRALTNLRSRGLATQDGRYTLDTLCLHIQERLPDDFPFFDREKGIKYSNALFALNKNQFHGNRGCLPVELHQPTNNFFNNDIIIRNILGHAHRNIFDRHDYRSATGQRLKVTSHQARHLLNTIAQRGGLSNLEIAKWSGRADVRQNRTYNHMTEYELVAMAEKIDTSKTMFGPVGEVSKNLPVTAQEFNTLEQAAAHVTEFGFCVHDYTMSPCEKYRDCINCSEQVCIKGDSSKLERMKERLVRTEGLLKNSEKVVEEGDAGADRWFTYHQKTATRLRELVSIIENPEIEEGAQIKLRGNDFSQLRRVAQKKAVESISSDHPDNEEASVLEDISKMLGGGIG</sequence>
<keyword evidence="3" id="KW-1185">Reference proteome</keyword>
<dbReference type="GO" id="GO:0006310">
    <property type="term" value="P:DNA recombination"/>
    <property type="evidence" value="ECO:0007669"/>
    <property type="project" value="UniProtKB-KW"/>
</dbReference>
<proteinExistence type="predicted"/>
<evidence type="ECO:0000256" key="1">
    <source>
        <dbReference type="ARBA" id="ARBA00023172"/>
    </source>
</evidence>
<evidence type="ECO:0000313" key="3">
    <source>
        <dbReference type="Proteomes" id="UP001165413"/>
    </source>
</evidence>
<dbReference type="SUPFAM" id="SSF56349">
    <property type="entry name" value="DNA breaking-rejoining enzymes"/>
    <property type="match status" value="1"/>
</dbReference>
<dbReference type="AlphaFoldDB" id="A0AA42BPB0"/>
<reference evidence="2" key="1">
    <citation type="submission" date="2022-07" db="EMBL/GenBank/DDBJ databases">
        <title>Characterization of the Novel Bacterium Alteromonas immobilis LMIT006 and Alteromonas gregis LMIT007.</title>
        <authorList>
            <person name="Lin X."/>
        </authorList>
    </citation>
    <scope>NUCLEOTIDE SEQUENCE</scope>
    <source>
        <strain evidence="2">LMIT007</strain>
    </source>
</reference>
<evidence type="ECO:0000313" key="2">
    <source>
        <dbReference type="EMBL" id="MCP3428246.1"/>
    </source>
</evidence>
<keyword evidence="1" id="KW-0233">DNA recombination</keyword>
<gene>
    <name evidence="2" type="ORF">NLF92_04730</name>
</gene>
<dbReference type="RefSeq" id="WP_254099376.1">
    <property type="nucleotide sequence ID" value="NZ_JANATA010000005.1"/>
</dbReference>
<dbReference type="InterPro" id="IPR011010">
    <property type="entry name" value="DNA_brk_join_enz"/>
</dbReference>
<dbReference type="GO" id="GO:0015074">
    <property type="term" value="P:DNA integration"/>
    <property type="evidence" value="ECO:0007669"/>
    <property type="project" value="InterPro"/>
</dbReference>
<comment type="caution">
    <text evidence="2">The sequence shown here is derived from an EMBL/GenBank/DDBJ whole genome shotgun (WGS) entry which is preliminary data.</text>
</comment>
<protein>
    <submittedName>
        <fullName evidence="2">Integrase</fullName>
    </submittedName>
</protein>
<dbReference type="GO" id="GO:0003677">
    <property type="term" value="F:DNA binding"/>
    <property type="evidence" value="ECO:0007669"/>
    <property type="project" value="InterPro"/>
</dbReference>
<name>A0AA42BPB0_9ALTE</name>
<organism evidence="2 3">
    <name type="scientific">Opacimonas viscosa</name>
    <dbReference type="NCBI Taxonomy" id="2961944"/>
    <lineage>
        <taxon>Bacteria</taxon>
        <taxon>Pseudomonadati</taxon>
        <taxon>Pseudomonadota</taxon>
        <taxon>Gammaproteobacteria</taxon>
        <taxon>Alteromonadales</taxon>
        <taxon>Alteromonadaceae</taxon>
        <taxon>Opacimonas</taxon>
    </lineage>
</organism>
<accession>A0AA42BPB0</accession>
<dbReference type="Proteomes" id="UP001165413">
    <property type="component" value="Unassembled WGS sequence"/>
</dbReference>